<dbReference type="SMART" id="SM00109">
    <property type="entry name" value="C1"/>
    <property type="match status" value="3"/>
</dbReference>
<reference evidence="6" key="1">
    <citation type="submission" date="2019-07" db="EMBL/GenBank/DDBJ databases">
        <authorList>
            <person name="Dittberner H."/>
        </authorList>
    </citation>
    <scope>NUCLEOTIDE SEQUENCE [LARGE SCALE GENOMIC DNA]</scope>
</reference>
<dbReference type="InterPro" id="IPR054483">
    <property type="entry name" value="DC1-like_CT"/>
</dbReference>
<dbReference type="InterPro" id="IPR004146">
    <property type="entry name" value="DC1"/>
</dbReference>
<dbReference type="Pfam" id="PF03107">
    <property type="entry name" value="C1_2"/>
    <property type="match status" value="6"/>
</dbReference>
<evidence type="ECO:0000313" key="7">
    <source>
        <dbReference type="Proteomes" id="UP000489600"/>
    </source>
</evidence>
<evidence type="ECO:0000313" key="6">
    <source>
        <dbReference type="EMBL" id="VVB16656.1"/>
    </source>
</evidence>
<dbReference type="InterPro" id="IPR001965">
    <property type="entry name" value="Znf_PHD"/>
</dbReference>
<dbReference type="InterPro" id="IPR053192">
    <property type="entry name" value="Vacuole_Formation_Reg"/>
</dbReference>
<dbReference type="OrthoDB" id="938199at2759"/>
<evidence type="ECO:0000259" key="5">
    <source>
        <dbReference type="PROSITE" id="PS50081"/>
    </source>
</evidence>
<evidence type="ECO:0000256" key="4">
    <source>
        <dbReference type="ARBA" id="ARBA00022833"/>
    </source>
</evidence>
<dbReference type="PANTHER" id="PTHR32410">
    <property type="entry name" value="CYSTEINE/HISTIDINE-RICH C1 DOMAIN FAMILY PROTEIN"/>
    <property type="match status" value="1"/>
</dbReference>
<accession>A0A565CTC8</accession>
<sequence length="664" mass="75006">MDTRAGKLLLPIHEHPIFPSARIVLGTCKGCGVEGFLYGGYTCNDSDCKVWFHKECAEAPSEINHPYHQQHPLLLTSDMGGRPCDLCGQKPLETAGYSCSTCDFNVDLTCGIKPAPPVIEHPLCHDHPLVFLKKREKEALCEVCKEDTIGRPSYSCLGCDLYFHVDCVQLSKEVNHPCHSNHLLKLLPSESLTVEAEKTCLLCERQQENMLYHCSICNFTACLGCTKNPPPLSIDHTKTHKHELTLFPNAMSYYCQLSGTVRDSRAYMCLPCGFFVNGYFISLPRVININRHDHRISFTHELGPGYLNCGVCRKSVRKDAGAYACVVCCNYAVHSQCAVEQDVWDGVELEGTPEIIEDVSPFRVMGDNLIRHFSHEKHNLRLHKECSIIHDEYTRCEACTYPIGFDPIYSCEGCPFILHEKCANLPTKRRLVFDTTPFTLVGASSLVRDLLDCSLCGECSTGFKYVSRRNGNIDVHCGSLSEPFIHDGHLHPLYFDGKENSYCNACHKVLYYMLCCIAGDRFDLCFSCASLPTKIRHRNDEHPLTLCCGEKANGNYWCDICETKLDPRKWFYTCFDCGVTLHVECVLGDFSRLMPGRIIDSGWEKNFDVVVNNHNTRPLCIMCRSRCKVSVILKVCDEDDGYICSRSCLSDMFLARSWCLSVFF</sequence>
<feature type="domain" description="Phorbol-ester/DAG-type" evidence="5">
    <location>
        <begin position="126"/>
        <end position="178"/>
    </location>
</feature>
<dbReference type="SMART" id="SM00249">
    <property type="entry name" value="PHD"/>
    <property type="match status" value="4"/>
</dbReference>
<keyword evidence="1" id="KW-0479">Metal-binding</keyword>
<keyword evidence="2" id="KW-0677">Repeat</keyword>
<name>A0A565CTC8_9BRAS</name>
<gene>
    <name evidence="6" type="ORF">ANE_LOCUS27100</name>
</gene>
<dbReference type="PROSITE" id="PS50081">
    <property type="entry name" value="ZF_DAG_PE_2"/>
    <property type="match status" value="1"/>
</dbReference>
<dbReference type="GO" id="GO:0008270">
    <property type="term" value="F:zinc ion binding"/>
    <property type="evidence" value="ECO:0007669"/>
    <property type="project" value="UniProtKB-KW"/>
</dbReference>
<keyword evidence="7" id="KW-1185">Reference proteome</keyword>
<keyword evidence="3" id="KW-0863">Zinc-finger</keyword>
<keyword evidence="4" id="KW-0862">Zinc</keyword>
<dbReference type="PANTHER" id="PTHR32410:SF159">
    <property type="entry name" value="CYSTEINE_HISTIDINE-RICH C1 DOMAIN FAMILY PROTEIN"/>
    <property type="match status" value="1"/>
</dbReference>
<comment type="caution">
    <text evidence="6">The sequence shown here is derived from an EMBL/GenBank/DDBJ whole genome shotgun (WGS) entry which is preliminary data.</text>
</comment>
<dbReference type="Pfam" id="PF22926">
    <property type="entry name" value="C1-like_CT"/>
    <property type="match status" value="1"/>
</dbReference>
<dbReference type="Proteomes" id="UP000489600">
    <property type="component" value="Unassembled WGS sequence"/>
</dbReference>
<proteinExistence type="predicted"/>
<dbReference type="InterPro" id="IPR046349">
    <property type="entry name" value="C1-like_sf"/>
</dbReference>
<dbReference type="SUPFAM" id="SSF57889">
    <property type="entry name" value="Cysteine-rich domain"/>
    <property type="match status" value="5"/>
</dbReference>
<evidence type="ECO:0000256" key="2">
    <source>
        <dbReference type="ARBA" id="ARBA00022737"/>
    </source>
</evidence>
<evidence type="ECO:0000256" key="3">
    <source>
        <dbReference type="ARBA" id="ARBA00022771"/>
    </source>
</evidence>
<evidence type="ECO:0000256" key="1">
    <source>
        <dbReference type="ARBA" id="ARBA00022723"/>
    </source>
</evidence>
<dbReference type="EMBL" id="CABITT030000008">
    <property type="protein sequence ID" value="VVB16656.1"/>
    <property type="molecule type" value="Genomic_DNA"/>
</dbReference>
<organism evidence="6 7">
    <name type="scientific">Arabis nemorensis</name>
    <dbReference type="NCBI Taxonomy" id="586526"/>
    <lineage>
        <taxon>Eukaryota</taxon>
        <taxon>Viridiplantae</taxon>
        <taxon>Streptophyta</taxon>
        <taxon>Embryophyta</taxon>
        <taxon>Tracheophyta</taxon>
        <taxon>Spermatophyta</taxon>
        <taxon>Magnoliopsida</taxon>
        <taxon>eudicotyledons</taxon>
        <taxon>Gunneridae</taxon>
        <taxon>Pentapetalae</taxon>
        <taxon>rosids</taxon>
        <taxon>malvids</taxon>
        <taxon>Brassicales</taxon>
        <taxon>Brassicaceae</taxon>
        <taxon>Arabideae</taxon>
        <taxon>Arabis</taxon>
    </lineage>
</organism>
<dbReference type="InterPro" id="IPR002219">
    <property type="entry name" value="PKC_DAG/PE"/>
</dbReference>
<dbReference type="AlphaFoldDB" id="A0A565CTC8"/>
<protein>
    <recommendedName>
        <fullName evidence="5">Phorbol-ester/DAG-type domain-containing protein</fullName>
    </recommendedName>
</protein>